<proteinExistence type="predicted"/>
<comment type="caution">
    <text evidence="1">The sequence shown here is derived from an EMBL/GenBank/DDBJ whole genome shotgun (WGS) entry which is preliminary data.</text>
</comment>
<dbReference type="AlphaFoldDB" id="A0A0M0JC94"/>
<evidence type="ECO:0000313" key="2">
    <source>
        <dbReference type="Proteomes" id="UP000037460"/>
    </source>
</evidence>
<reference evidence="2" key="1">
    <citation type="journal article" date="2015" name="PLoS Genet.">
        <title>Genome Sequence and Transcriptome Analyses of Chrysochromulina tobin: Metabolic Tools for Enhanced Algal Fitness in the Prominent Order Prymnesiales (Haptophyceae).</title>
        <authorList>
            <person name="Hovde B.T."/>
            <person name="Deodato C.R."/>
            <person name="Hunsperger H.M."/>
            <person name="Ryken S.A."/>
            <person name="Yost W."/>
            <person name="Jha R.K."/>
            <person name="Patterson J."/>
            <person name="Monnat R.J. Jr."/>
            <person name="Barlow S.B."/>
            <person name="Starkenburg S.R."/>
            <person name="Cattolico R.A."/>
        </authorList>
    </citation>
    <scope>NUCLEOTIDE SEQUENCE</scope>
    <source>
        <strain evidence="2">CCMP291</strain>
    </source>
</reference>
<accession>A0A0M0JC94</accession>
<organism evidence="1 2">
    <name type="scientific">Chrysochromulina tobinii</name>
    <dbReference type="NCBI Taxonomy" id="1460289"/>
    <lineage>
        <taxon>Eukaryota</taxon>
        <taxon>Haptista</taxon>
        <taxon>Haptophyta</taxon>
        <taxon>Prymnesiophyceae</taxon>
        <taxon>Prymnesiales</taxon>
        <taxon>Chrysochromulinaceae</taxon>
        <taxon>Chrysochromulina</taxon>
    </lineage>
</organism>
<name>A0A0M0JC94_9EUKA</name>
<keyword evidence="2" id="KW-1185">Reference proteome</keyword>
<gene>
    <name evidence="1" type="ORF">Ctob_000780</name>
</gene>
<evidence type="ECO:0000313" key="1">
    <source>
        <dbReference type="EMBL" id="KOO23843.1"/>
    </source>
</evidence>
<dbReference type="Proteomes" id="UP000037460">
    <property type="component" value="Unassembled WGS sequence"/>
</dbReference>
<sequence length="189" mass="20485">MANVLCGYGNDGSIDDNRPLMCEGGYPYSESRCVPGCGSPPAFCDPRNPHDEGSWTTCGVSWGAKGIRPWRGVDLPGLLDVFASKGEPFTGVGNFKGYNEIVVDPVPWLEHLPHSVEAIFMVDCTAGSAQLHYGAADGMATAMDCAEAQAAARTMHAAFLRTYPEVDPATFPLLKLRTNLWDEPFEEIR</sequence>
<protein>
    <submittedName>
        <fullName evidence="1">Uncharacterized protein</fullName>
    </submittedName>
</protein>
<dbReference type="EMBL" id="JWZX01003152">
    <property type="protein sequence ID" value="KOO23843.1"/>
    <property type="molecule type" value="Genomic_DNA"/>
</dbReference>